<feature type="transmembrane region" description="Helical" evidence="2">
    <location>
        <begin position="400"/>
        <end position="420"/>
    </location>
</feature>
<dbReference type="EMBL" id="GL385398">
    <property type="protein sequence ID" value="EJT73563.1"/>
    <property type="molecule type" value="Genomic_DNA"/>
</dbReference>
<dbReference type="InterPro" id="IPR036047">
    <property type="entry name" value="F-box-like_dom_sf"/>
</dbReference>
<accession>J3P1M1</accession>
<dbReference type="Proteomes" id="UP000006039">
    <property type="component" value="Unassembled WGS sequence"/>
</dbReference>
<evidence type="ECO:0000313" key="6">
    <source>
        <dbReference type="Proteomes" id="UP000006039"/>
    </source>
</evidence>
<sequence>MEPALHMQQRIAQGLNDVTLSLRSSFNSLVLGAATTPGAAGPTNNAAAQPNATANANNHATAAPSTATSANPSTNAPTTPAASTTTVGGATPSSPAQRNPSDDGVAANPVTTMSTGADVDLEKGLPEMEELRHRSSLQGGSSSIALDSDSHSHGTPAKSAASSSRGPPEAQHQRQTQGWEAERPPTGGTEATAETGAVADTAVQNEEETAMVLRQRRQQRAPLTLQTLPPEVLMLIIHQLNFGDIERLRRTSHFFHDFAAPRMVRALFGATELHRLLVSHCASCLIYDEGKSSLLLASIMHRDYPLCARCVDCAVAKRDERLVVGRKVTMGDGGGVWVCRWCGWPVLTDAALGHTQFHRECYGAYNDSLLFFFLLGWIQLGLGIVAAALAWTYYRDAITVYAPTITSFIMLWVCFAMLMFRGNRVRTYHWTLLVEMIMFCLWVLPVHYTISLYLIYDDLPRSTMACLIMFSLNLVFRLLNVLGNIILMCEYQRTNHYLPKRMIPFWRRITNPLADALIFWTYPQSVEQKYPPHWG</sequence>
<evidence type="ECO:0000313" key="5">
    <source>
        <dbReference type="EnsemblFungi" id="EJT73563"/>
    </source>
</evidence>
<gene>
    <name evidence="5" type="primary">20347877</name>
    <name evidence="4" type="ORF">GGTG_07419</name>
</gene>
<keyword evidence="2" id="KW-0472">Membrane</keyword>
<evidence type="ECO:0000259" key="3">
    <source>
        <dbReference type="PROSITE" id="PS50181"/>
    </source>
</evidence>
<keyword evidence="6" id="KW-1185">Reference proteome</keyword>
<feature type="compositionally biased region" description="Low complexity" evidence="1">
    <location>
        <begin position="56"/>
        <end position="95"/>
    </location>
</feature>
<evidence type="ECO:0000256" key="2">
    <source>
        <dbReference type="SAM" id="Phobius"/>
    </source>
</evidence>
<dbReference type="GeneID" id="20347877"/>
<dbReference type="InterPro" id="IPR001810">
    <property type="entry name" value="F-box_dom"/>
</dbReference>
<name>J3P1M1_GAET3</name>
<dbReference type="VEuPathDB" id="FungiDB:GGTG_07419"/>
<feature type="compositionally biased region" description="Low complexity" evidence="1">
    <location>
        <begin position="186"/>
        <end position="200"/>
    </location>
</feature>
<feature type="region of interest" description="Disordered" evidence="1">
    <location>
        <begin position="56"/>
        <end position="119"/>
    </location>
</feature>
<dbReference type="EnsemblFungi" id="EJT73563">
    <property type="protein sequence ID" value="EJT73563"/>
    <property type="gene ID" value="GGTG_07419"/>
</dbReference>
<keyword evidence="2" id="KW-0812">Transmembrane</keyword>
<organism evidence="4">
    <name type="scientific">Gaeumannomyces tritici (strain R3-111a-1)</name>
    <name type="common">Wheat and barley take-all root rot fungus</name>
    <name type="synonym">Gaeumannomyces graminis var. tritici</name>
    <dbReference type="NCBI Taxonomy" id="644352"/>
    <lineage>
        <taxon>Eukaryota</taxon>
        <taxon>Fungi</taxon>
        <taxon>Dikarya</taxon>
        <taxon>Ascomycota</taxon>
        <taxon>Pezizomycotina</taxon>
        <taxon>Sordariomycetes</taxon>
        <taxon>Sordariomycetidae</taxon>
        <taxon>Magnaporthales</taxon>
        <taxon>Magnaporthaceae</taxon>
        <taxon>Gaeumannomyces</taxon>
    </lineage>
</organism>
<feature type="transmembrane region" description="Helical" evidence="2">
    <location>
        <begin position="369"/>
        <end position="394"/>
    </location>
</feature>
<feature type="transmembrane region" description="Helical" evidence="2">
    <location>
        <begin position="462"/>
        <end position="487"/>
    </location>
</feature>
<keyword evidence="2" id="KW-1133">Transmembrane helix</keyword>
<feature type="region of interest" description="Disordered" evidence="1">
    <location>
        <begin position="131"/>
        <end position="200"/>
    </location>
</feature>
<dbReference type="RefSeq" id="XP_009223507.1">
    <property type="nucleotide sequence ID" value="XM_009225243.1"/>
</dbReference>
<dbReference type="STRING" id="644352.J3P1M1"/>
<feature type="transmembrane region" description="Helical" evidence="2">
    <location>
        <begin position="432"/>
        <end position="456"/>
    </location>
</feature>
<dbReference type="eggNOG" id="ENOG502RS6M">
    <property type="taxonomic scope" value="Eukaryota"/>
</dbReference>
<feature type="domain" description="F-box" evidence="3">
    <location>
        <begin position="222"/>
        <end position="267"/>
    </location>
</feature>
<reference evidence="5" key="4">
    <citation type="journal article" date="2015" name="G3 (Bethesda)">
        <title>Genome sequences of three phytopathogenic species of the Magnaporthaceae family of fungi.</title>
        <authorList>
            <person name="Okagaki L.H."/>
            <person name="Nunes C.C."/>
            <person name="Sailsbery J."/>
            <person name="Clay B."/>
            <person name="Brown D."/>
            <person name="John T."/>
            <person name="Oh Y."/>
            <person name="Young N."/>
            <person name="Fitzgerald M."/>
            <person name="Haas B.J."/>
            <person name="Zeng Q."/>
            <person name="Young S."/>
            <person name="Adiconis X."/>
            <person name="Fan L."/>
            <person name="Levin J.Z."/>
            <person name="Mitchell T.K."/>
            <person name="Okubara P.A."/>
            <person name="Farman M.L."/>
            <person name="Kohn L.M."/>
            <person name="Birren B."/>
            <person name="Ma L.-J."/>
            <person name="Dean R.A."/>
        </authorList>
    </citation>
    <scope>NUCLEOTIDE SEQUENCE</scope>
    <source>
        <strain evidence="5">R3-111a-1</strain>
    </source>
</reference>
<evidence type="ECO:0000256" key="1">
    <source>
        <dbReference type="SAM" id="MobiDB-lite"/>
    </source>
</evidence>
<reference evidence="5" key="5">
    <citation type="submission" date="2018-04" db="UniProtKB">
        <authorList>
            <consortium name="EnsemblFungi"/>
        </authorList>
    </citation>
    <scope>IDENTIFICATION</scope>
    <source>
        <strain evidence="5">R3-111a-1</strain>
    </source>
</reference>
<proteinExistence type="predicted"/>
<dbReference type="SUPFAM" id="SSF81383">
    <property type="entry name" value="F-box domain"/>
    <property type="match status" value="1"/>
</dbReference>
<dbReference type="PROSITE" id="PS50181">
    <property type="entry name" value="FBOX"/>
    <property type="match status" value="1"/>
</dbReference>
<dbReference type="OrthoDB" id="4759647at2759"/>
<reference evidence="6" key="1">
    <citation type="submission" date="2010-07" db="EMBL/GenBank/DDBJ databases">
        <title>The genome sequence of Gaeumannomyces graminis var. tritici strain R3-111a-1.</title>
        <authorList>
            <consortium name="The Broad Institute Genome Sequencing Platform"/>
            <person name="Ma L.-J."/>
            <person name="Dead R."/>
            <person name="Young S."/>
            <person name="Zeng Q."/>
            <person name="Koehrsen M."/>
            <person name="Alvarado L."/>
            <person name="Berlin A."/>
            <person name="Chapman S.B."/>
            <person name="Chen Z."/>
            <person name="Freedman E."/>
            <person name="Gellesch M."/>
            <person name="Goldberg J."/>
            <person name="Griggs A."/>
            <person name="Gujja S."/>
            <person name="Heilman E.R."/>
            <person name="Heiman D."/>
            <person name="Hepburn T."/>
            <person name="Howarth C."/>
            <person name="Jen D."/>
            <person name="Larson L."/>
            <person name="Mehta T."/>
            <person name="Neiman D."/>
            <person name="Pearson M."/>
            <person name="Roberts A."/>
            <person name="Saif S."/>
            <person name="Shea T."/>
            <person name="Shenoy N."/>
            <person name="Sisk P."/>
            <person name="Stolte C."/>
            <person name="Sykes S."/>
            <person name="Walk T."/>
            <person name="White J."/>
            <person name="Yandava C."/>
            <person name="Haas B."/>
            <person name="Nusbaum C."/>
            <person name="Birren B."/>
        </authorList>
    </citation>
    <scope>NUCLEOTIDE SEQUENCE [LARGE SCALE GENOMIC DNA]</scope>
    <source>
        <strain evidence="6">R3-111a-1</strain>
    </source>
</reference>
<evidence type="ECO:0000313" key="4">
    <source>
        <dbReference type="EMBL" id="EJT73563.1"/>
    </source>
</evidence>
<dbReference type="AlphaFoldDB" id="J3P1M1"/>
<reference evidence="4" key="2">
    <citation type="submission" date="2010-07" db="EMBL/GenBank/DDBJ databases">
        <authorList>
            <consortium name="The Broad Institute Genome Sequencing Platform"/>
            <consortium name="Broad Institute Genome Sequencing Center for Infectious Disease"/>
            <person name="Ma L.-J."/>
            <person name="Dead R."/>
            <person name="Young S."/>
            <person name="Zeng Q."/>
            <person name="Koehrsen M."/>
            <person name="Alvarado L."/>
            <person name="Berlin A."/>
            <person name="Chapman S.B."/>
            <person name="Chen Z."/>
            <person name="Freedman E."/>
            <person name="Gellesch M."/>
            <person name="Goldberg J."/>
            <person name="Griggs A."/>
            <person name="Gujja S."/>
            <person name="Heilman E.R."/>
            <person name="Heiman D."/>
            <person name="Hepburn T."/>
            <person name="Howarth C."/>
            <person name="Jen D."/>
            <person name="Larson L."/>
            <person name="Mehta T."/>
            <person name="Neiman D."/>
            <person name="Pearson M."/>
            <person name="Roberts A."/>
            <person name="Saif S."/>
            <person name="Shea T."/>
            <person name="Shenoy N."/>
            <person name="Sisk P."/>
            <person name="Stolte C."/>
            <person name="Sykes S."/>
            <person name="Walk T."/>
            <person name="White J."/>
            <person name="Yandava C."/>
            <person name="Haas B."/>
            <person name="Nusbaum C."/>
            <person name="Birren B."/>
        </authorList>
    </citation>
    <scope>NUCLEOTIDE SEQUENCE</scope>
    <source>
        <strain evidence="4">R3-111a-1</strain>
    </source>
</reference>
<dbReference type="HOGENOM" id="CLU_621240_0_0_1"/>
<reference evidence="4" key="3">
    <citation type="submission" date="2010-09" db="EMBL/GenBank/DDBJ databases">
        <title>Annotation of Gaeumannomyces graminis var. tritici R3-111a-1.</title>
        <authorList>
            <consortium name="The Broad Institute Genome Sequencing Platform"/>
            <person name="Ma L.-J."/>
            <person name="Dead R."/>
            <person name="Young S.K."/>
            <person name="Zeng Q."/>
            <person name="Gargeya S."/>
            <person name="Fitzgerald M."/>
            <person name="Haas B."/>
            <person name="Abouelleil A."/>
            <person name="Alvarado L."/>
            <person name="Arachchi H.M."/>
            <person name="Berlin A."/>
            <person name="Brown A."/>
            <person name="Chapman S.B."/>
            <person name="Chen Z."/>
            <person name="Dunbar C."/>
            <person name="Freedman E."/>
            <person name="Gearin G."/>
            <person name="Gellesch M."/>
            <person name="Goldberg J."/>
            <person name="Griggs A."/>
            <person name="Gujja S."/>
            <person name="Heiman D."/>
            <person name="Howarth C."/>
            <person name="Larson L."/>
            <person name="Lui A."/>
            <person name="MacDonald P.J.P."/>
            <person name="Mehta T."/>
            <person name="Montmayeur A."/>
            <person name="Murphy C."/>
            <person name="Neiman D."/>
            <person name="Pearson M."/>
            <person name="Priest M."/>
            <person name="Roberts A."/>
            <person name="Saif S."/>
            <person name="Shea T."/>
            <person name="Shenoy N."/>
            <person name="Sisk P."/>
            <person name="Stolte C."/>
            <person name="Sykes S."/>
            <person name="Yandava C."/>
            <person name="Wortman J."/>
            <person name="Nusbaum C."/>
            <person name="Birren B."/>
        </authorList>
    </citation>
    <scope>NUCLEOTIDE SEQUENCE</scope>
    <source>
        <strain evidence="4">R3-111a-1</strain>
    </source>
</reference>
<protein>
    <recommendedName>
        <fullName evidence="3">F-box domain-containing protein</fullName>
    </recommendedName>
</protein>